<evidence type="ECO:0000313" key="2">
    <source>
        <dbReference type="Proteomes" id="UP001165083"/>
    </source>
</evidence>
<comment type="caution">
    <text evidence="1">The sequence shown here is derived from an EMBL/GenBank/DDBJ whole genome shotgun (WGS) entry which is preliminary data.</text>
</comment>
<dbReference type="AlphaFoldDB" id="A0A9W6UA62"/>
<dbReference type="Proteomes" id="UP001165083">
    <property type="component" value="Unassembled WGS sequence"/>
</dbReference>
<accession>A0A9W6UA62</accession>
<organism evidence="1 2">
    <name type="scientific">Phytophthora lilii</name>
    <dbReference type="NCBI Taxonomy" id="2077276"/>
    <lineage>
        <taxon>Eukaryota</taxon>
        <taxon>Sar</taxon>
        <taxon>Stramenopiles</taxon>
        <taxon>Oomycota</taxon>
        <taxon>Peronosporomycetes</taxon>
        <taxon>Peronosporales</taxon>
        <taxon>Peronosporaceae</taxon>
        <taxon>Phytophthora</taxon>
    </lineage>
</organism>
<protein>
    <submittedName>
        <fullName evidence="1">Unnamed protein product</fullName>
    </submittedName>
</protein>
<dbReference type="EMBL" id="BSXW01000753">
    <property type="protein sequence ID" value="GMF29054.1"/>
    <property type="molecule type" value="Genomic_DNA"/>
</dbReference>
<sequence length="76" mass="8870">MRRRRSEPIEGSLVMKIKDSKQIYTWLKGGQTSEQVLGLLKMDKTVDEILEKPQFKLLESFVKKYNKNNPEKSVDA</sequence>
<evidence type="ECO:0000313" key="1">
    <source>
        <dbReference type="EMBL" id="GMF29054.1"/>
    </source>
</evidence>
<proteinExistence type="predicted"/>
<dbReference type="OrthoDB" id="129026at2759"/>
<keyword evidence="2" id="KW-1185">Reference proteome</keyword>
<gene>
    <name evidence="1" type="ORF">Plil01_001229400</name>
</gene>
<name>A0A9W6UA62_9STRA</name>
<reference evidence="1" key="1">
    <citation type="submission" date="2023-04" db="EMBL/GenBank/DDBJ databases">
        <title>Phytophthora lilii NBRC 32176.</title>
        <authorList>
            <person name="Ichikawa N."/>
            <person name="Sato H."/>
            <person name="Tonouchi N."/>
        </authorList>
    </citation>
    <scope>NUCLEOTIDE SEQUENCE</scope>
    <source>
        <strain evidence="1">NBRC 32176</strain>
    </source>
</reference>